<accession>A0A0E9VD69</accession>
<keyword evidence="1" id="KW-0472">Membrane</keyword>
<evidence type="ECO:0000256" key="1">
    <source>
        <dbReference type="SAM" id="Phobius"/>
    </source>
</evidence>
<name>A0A0E9VD69_ANGAN</name>
<keyword evidence="1" id="KW-0812">Transmembrane</keyword>
<proteinExistence type="predicted"/>
<sequence>MPFRSDFFSGNFVAFPTLVILLKWRLFKFLFNRSIQLSMFCIYCGVNNYSIVNYFLFVI</sequence>
<feature type="transmembrane region" description="Helical" evidence="1">
    <location>
        <begin position="6"/>
        <end position="25"/>
    </location>
</feature>
<dbReference type="AlphaFoldDB" id="A0A0E9VD69"/>
<organism evidence="2">
    <name type="scientific">Anguilla anguilla</name>
    <name type="common">European freshwater eel</name>
    <name type="synonym">Muraena anguilla</name>
    <dbReference type="NCBI Taxonomy" id="7936"/>
    <lineage>
        <taxon>Eukaryota</taxon>
        <taxon>Metazoa</taxon>
        <taxon>Chordata</taxon>
        <taxon>Craniata</taxon>
        <taxon>Vertebrata</taxon>
        <taxon>Euteleostomi</taxon>
        <taxon>Actinopterygii</taxon>
        <taxon>Neopterygii</taxon>
        <taxon>Teleostei</taxon>
        <taxon>Anguilliformes</taxon>
        <taxon>Anguillidae</taxon>
        <taxon>Anguilla</taxon>
    </lineage>
</organism>
<dbReference type="EMBL" id="GBXM01032580">
    <property type="protein sequence ID" value="JAH75997.1"/>
    <property type="molecule type" value="Transcribed_RNA"/>
</dbReference>
<reference evidence="2" key="1">
    <citation type="submission" date="2014-11" db="EMBL/GenBank/DDBJ databases">
        <authorList>
            <person name="Amaro Gonzalez C."/>
        </authorList>
    </citation>
    <scope>NUCLEOTIDE SEQUENCE</scope>
</reference>
<evidence type="ECO:0000313" key="2">
    <source>
        <dbReference type="EMBL" id="JAH75997.1"/>
    </source>
</evidence>
<protein>
    <submittedName>
        <fullName evidence="2">Uncharacterized protein</fullName>
    </submittedName>
</protein>
<reference evidence="2" key="2">
    <citation type="journal article" date="2015" name="Fish Shellfish Immunol.">
        <title>Early steps in the European eel (Anguilla anguilla)-Vibrio vulnificus interaction in the gills: Role of the RtxA13 toxin.</title>
        <authorList>
            <person name="Callol A."/>
            <person name="Pajuelo D."/>
            <person name="Ebbesson L."/>
            <person name="Teles M."/>
            <person name="MacKenzie S."/>
            <person name="Amaro C."/>
        </authorList>
    </citation>
    <scope>NUCLEOTIDE SEQUENCE</scope>
</reference>
<keyword evidence="1" id="KW-1133">Transmembrane helix</keyword>
<feature type="transmembrane region" description="Helical" evidence="1">
    <location>
        <begin position="37"/>
        <end position="57"/>
    </location>
</feature>